<reference evidence="2" key="2">
    <citation type="submission" date="2025-08" db="UniProtKB">
        <authorList>
            <consortium name="Ensembl"/>
        </authorList>
    </citation>
    <scope>IDENTIFICATION</scope>
</reference>
<feature type="transmembrane region" description="Helical" evidence="1">
    <location>
        <begin position="6"/>
        <end position="22"/>
    </location>
</feature>
<dbReference type="AlphaFoldDB" id="A0A8I5T152"/>
<organism evidence="2 3">
    <name type="scientific">Pongo abelii</name>
    <name type="common">Sumatran orangutan</name>
    <name type="synonym">Pongo pygmaeus abelii</name>
    <dbReference type="NCBI Taxonomy" id="9601"/>
    <lineage>
        <taxon>Eukaryota</taxon>
        <taxon>Metazoa</taxon>
        <taxon>Chordata</taxon>
        <taxon>Craniata</taxon>
        <taxon>Vertebrata</taxon>
        <taxon>Euteleostomi</taxon>
        <taxon>Mammalia</taxon>
        <taxon>Eutheria</taxon>
        <taxon>Euarchontoglires</taxon>
        <taxon>Primates</taxon>
        <taxon>Haplorrhini</taxon>
        <taxon>Catarrhini</taxon>
        <taxon>Hominidae</taxon>
        <taxon>Pongo</taxon>
    </lineage>
</organism>
<keyword evidence="1" id="KW-0472">Membrane</keyword>
<dbReference type="Proteomes" id="UP000001595">
    <property type="component" value="Chromosome 2B"/>
</dbReference>
<reference evidence="2" key="3">
    <citation type="submission" date="2025-09" db="UniProtKB">
        <authorList>
            <consortium name="Ensembl"/>
        </authorList>
    </citation>
    <scope>IDENTIFICATION</scope>
</reference>
<reference evidence="2" key="1">
    <citation type="submission" date="2008-02" db="EMBL/GenBank/DDBJ databases">
        <title>A 6x draft sequence assembly of the Pongo pygmaeus abelii genome.</title>
        <authorList>
            <person name="Wilson R.K."/>
            <person name="Mardis E."/>
        </authorList>
    </citation>
    <scope>NUCLEOTIDE SEQUENCE [LARGE SCALE GENOMIC DNA]</scope>
</reference>
<sequence length="127" mass="14604">ALLIPDKVLFIYLFIYLLIYFLRWRLASSPRLQCNGVISAYHDLHLNSQFKRFSCFSLPSSWDYSHVPPCPANFCIFSRDRVSPRWPGWSQTPDLNHPPASACQSAGITGVSHRTRSRQGDTYLDKL</sequence>
<evidence type="ECO:0000313" key="2">
    <source>
        <dbReference type="Ensembl" id="ENSPPYP00000028225.1"/>
    </source>
</evidence>
<evidence type="ECO:0000313" key="3">
    <source>
        <dbReference type="Proteomes" id="UP000001595"/>
    </source>
</evidence>
<dbReference type="OMA" id="CNLAFWV"/>
<dbReference type="PANTHER" id="PTHR46254">
    <property type="entry name" value="PROTEIN GVQW1-RELATED"/>
    <property type="match status" value="1"/>
</dbReference>
<proteinExistence type="predicted"/>
<protein>
    <submittedName>
        <fullName evidence="2">Uncharacterized protein</fullName>
    </submittedName>
</protein>
<dbReference type="PANTHER" id="PTHR46254:SF7">
    <property type="entry name" value="PI4-KINASE N-TERMINAL DOMAIN-CONTAINING PROTEIN"/>
    <property type="match status" value="1"/>
</dbReference>
<dbReference type="GeneTree" id="ENSGT00940000161627"/>
<keyword evidence="1" id="KW-0812">Transmembrane</keyword>
<evidence type="ECO:0000256" key="1">
    <source>
        <dbReference type="SAM" id="Phobius"/>
    </source>
</evidence>
<dbReference type="Ensembl" id="ENSPPYT00000040523.1">
    <property type="protein sequence ID" value="ENSPPYP00000028225.1"/>
    <property type="gene ID" value="ENSPPYG00000038957.1"/>
</dbReference>
<keyword evidence="3" id="KW-1185">Reference proteome</keyword>
<accession>A0A8I5T152</accession>
<keyword evidence="1" id="KW-1133">Transmembrane helix</keyword>
<name>A0A8I5T152_PONAB</name>